<sequence>MSRLCHVALNSVRIRFVRLKLLLMSILASLSSTSWTISEHSNVRDVNSGGDCRAPSPESLSTRPWRSLEMCRRRFRLEGPS</sequence>
<protein>
    <recommendedName>
        <fullName evidence="4">Secreted protein</fullName>
    </recommendedName>
</protein>
<organism evidence="2 3">
    <name type="scientific">Immersiella caudata</name>
    <dbReference type="NCBI Taxonomy" id="314043"/>
    <lineage>
        <taxon>Eukaryota</taxon>
        <taxon>Fungi</taxon>
        <taxon>Dikarya</taxon>
        <taxon>Ascomycota</taxon>
        <taxon>Pezizomycotina</taxon>
        <taxon>Sordariomycetes</taxon>
        <taxon>Sordariomycetidae</taxon>
        <taxon>Sordariales</taxon>
        <taxon>Lasiosphaeriaceae</taxon>
        <taxon>Immersiella</taxon>
    </lineage>
</organism>
<reference evidence="2" key="1">
    <citation type="submission" date="2023-06" db="EMBL/GenBank/DDBJ databases">
        <title>Genome-scale phylogeny and comparative genomics of the fungal order Sordariales.</title>
        <authorList>
            <consortium name="Lawrence Berkeley National Laboratory"/>
            <person name="Hensen N."/>
            <person name="Bonometti L."/>
            <person name="Westerberg I."/>
            <person name="Brannstrom I.O."/>
            <person name="Guillou S."/>
            <person name="Cros-Aarteil S."/>
            <person name="Calhoun S."/>
            <person name="Haridas S."/>
            <person name="Kuo A."/>
            <person name="Mondo S."/>
            <person name="Pangilinan J."/>
            <person name="Riley R."/>
            <person name="Labutti K."/>
            <person name="Andreopoulos B."/>
            <person name="Lipzen A."/>
            <person name="Chen C."/>
            <person name="Yanf M."/>
            <person name="Daum C."/>
            <person name="Ng V."/>
            <person name="Clum A."/>
            <person name="Steindorff A."/>
            <person name="Ohm R."/>
            <person name="Martin F."/>
            <person name="Silar P."/>
            <person name="Natvig D."/>
            <person name="Lalanne C."/>
            <person name="Gautier V."/>
            <person name="Ament-Velasquez S.L."/>
            <person name="Kruys A."/>
            <person name="Hutchinson M.I."/>
            <person name="Powell A.J."/>
            <person name="Barry K."/>
            <person name="Miller A.N."/>
            <person name="Grigoriev I.V."/>
            <person name="Debuchy R."/>
            <person name="Gladieux P."/>
            <person name="Thoren M.H."/>
            <person name="Johannesson H."/>
        </authorList>
    </citation>
    <scope>NUCLEOTIDE SEQUENCE</scope>
    <source>
        <strain evidence="2">CBS 606.72</strain>
    </source>
</reference>
<dbReference type="Proteomes" id="UP001175000">
    <property type="component" value="Unassembled WGS sequence"/>
</dbReference>
<keyword evidence="3" id="KW-1185">Reference proteome</keyword>
<proteinExistence type="predicted"/>
<feature type="chain" id="PRO_5041290737" description="Secreted protein" evidence="1">
    <location>
        <begin position="34"/>
        <end position="81"/>
    </location>
</feature>
<evidence type="ECO:0000256" key="1">
    <source>
        <dbReference type="SAM" id="SignalP"/>
    </source>
</evidence>
<dbReference type="EMBL" id="JAULSU010000003">
    <property type="protein sequence ID" value="KAK0622311.1"/>
    <property type="molecule type" value="Genomic_DNA"/>
</dbReference>
<feature type="signal peptide" evidence="1">
    <location>
        <begin position="1"/>
        <end position="33"/>
    </location>
</feature>
<gene>
    <name evidence="2" type="ORF">B0T14DRAFT_146991</name>
</gene>
<evidence type="ECO:0000313" key="2">
    <source>
        <dbReference type="EMBL" id="KAK0622311.1"/>
    </source>
</evidence>
<evidence type="ECO:0008006" key="4">
    <source>
        <dbReference type="Google" id="ProtNLM"/>
    </source>
</evidence>
<evidence type="ECO:0000313" key="3">
    <source>
        <dbReference type="Proteomes" id="UP001175000"/>
    </source>
</evidence>
<dbReference type="AlphaFoldDB" id="A0AA40C1W6"/>
<accession>A0AA40C1W6</accession>
<name>A0AA40C1W6_9PEZI</name>
<keyword evidence="1" id="KW-0732">Signal</keyword>
<comment type="caution">
    <text evidence="2">The sequence shown here is derived from an EMBL/GenBank/DDBJ whole genome shotgun (WGS) entry which is preliminary data.</text>
</comment>